<dbReference type="EMBL" id="BAAARW010000037">
    <property type="protein sequence ID" value="GAA2449561.1"/>
    <property type="molecule type" value="Genomic_DNA"/>
</dbReference>
<comment type="caution">
    <text evidence="1">The sequence shown here is derived from an EMBL/GenBank/DDBJ whole genome shotgun (WGS) entry which is preliminary data.</text>
</comment>
<evidence type="ECO:0000313" key="1">
    <source>
        <dbReference type="EMBL" id="GAA2449561.1"/>
    </source>
</evidence>
<organism evidence="1 2">
    <name type="scientific">Actinomadura vinacea</name>
    <dbReference type="NCBI Taxonomy" id="115336"/>
    <lineage>
        <taxon>Bacteria</taxon>
        <taxon>Bacillati</taxon>
        <taxon>Actinomycetota</taxon>
        <taxon>Actinomycetes</taxon>
        <taxon>Streptosporangiales</taxon>
        <taxon>Thermomonosporaceae</taxon>
        <taxon>Actinomadura</taxon>
    </lineage>
</organism>
<evidence type="ECO:0000313" key="2">
    <source>
        <dbReference type="Proteomes" id="UP001501231"/>
    </source>
</evidence>
<keyword evidence="2" id="KW-1185">Reference proteome</keyword>
<sequence>MDSVIHCSWPVVARRSRAMAGSATVTAITLTLMTSSPAQSAARTARRRGWPEEIMAITITTVLPFA</sequence>
<protein>
    <submittedName>
        <fullName evidence="1">Uncharacterized protein</fullName>
    </submittedName>
</protein>
<dbReference type="Proteomes" id="UP001501231">
    <property type="component" value="Unassembled WGS sequence"/>
</dbReference>
<gene>
    <name evidence="1" type="ORF">GCM10010191_79050</name>
</gene>
<reference evidence="1 2" key="1">
    <citation type="journal article" date="2019" name="Int. J. Syst. Evol. Microbiol.">
        <title>The Global Catalogue of Microorganisms (GCM) 10K type strain sequencing project: providing services to taxonomists for standard genome sequencing and annotation.</title>
        <authorList>
            <consortium name="The Broad Institute Genomics Platform"/>
            <consortium name="The Broad Institute Genome Sequencing Center for Infectious Disease"/>
            <person name="Wu L."/>
            <person name="Ma J."/>
        </authorList>
    </citation>
    <scope>NUCLEOTIDE SEQUENCE [LARGE SCALE GENOMIC DNA]</scope>
    <source>
        <strain evidence="1 2">JCM 3325</strain>
    </source>
</reference>
<proteinExistence type="predicted"/>
<name>A0ABN3K660_9ACTN</name>
<accession>A0ABN3K660</accession>